<keyword evidence="11" id="KW-1185">Reference proteome</keyword>
<dbReference type="InterPro" id="IPR011063">
    <property type="entry name" value="TilS/TtcA_N"/>
</dbReference>
<dbReference type="GO" id="GO:0005737">
    <property type="term" value="C:cytoplasm"/>
    <property type="evidence" value="ECO:0007669"/>
    <property type="project" value="UniProtKB-SubCell"/>
</dbReference>
<dbReference type="NCBIfam" id="TIGR02433">
    <property type="entry name" value="lysidine_TilS_C"/>
    <property type="match status" value="1"/>
</dbReference>
<evidence type="ECO:0000256" key="8">
    <source>
        <dbReference type="HAMAP-Rule" id="MF_01161"/>
    </source>
</evidence>
<evidence type="ECO:0000256" key="2">
    <source>
        <dbReference type="ARBA" id="ARBA00022490"/>
    </source>
</evidence>
<dbReference type="SMART" id="SM00977">
    <property type="entry name" value="TilS_C"/>
    <property type="match status" value="1"/>
</dbReference>
<evidence type="ECO:0000256" key="1">
    <source>
        <dbReference type="ARBA" id="ARBA00004496"/>
    </source>
</evidence>
<name>A0A1E3GQP4_9GAMM</name>
<dbReference type="Pfam" id="PF11734">
    <property type="entry name" value="TilS_C"/>
    <property type="match status" value="1"/>
</dbReference>
<dbReference type="InterPro" id="IPR014729">
    <property type="entry name" value="Rossmann-like_a/b/a_fold"/>
</dbReference>
<dbReference type="EC" id="6.3.4.19" evidence="8"/>
<dbReference type="PANTHER" id="PTHR43033:SF1">
    <property type="entry name" value="TRNA(ILE)-LYSIDINE SYNTHASE-RELATED"/>
    <property type="match status" value="1"/>
</dbReference>
<keyword evidence="6" id="KW-0067">ATP-binding</keyword>
<dbReference type="InterPro" id="IPR012796">
    <property type="entry name" value="Lysidine-tRNA-synth_C"/>
</dbReference>
<dbReference type="NCBIfam" id="TIGR02432">
    <property type="entry name" value="lysidine_TilS_N"/>
    <property type="match status" value="1"/>
</dbReference>
<dbReference type="STRING" id="291169.A9E74_01936"/>
<keyword evidence="3 8" id="KW-0436">Ligase</keyword>
<proteinExistence type="inferred from homology"/>
<dbReference type="InterPro" id="IPR012094">
    <property type="entry name" value="tRNA_Ile_lys_synt"/>
</dbReference>
<dbReference type="Gene3D" id="3.40.50.620">
    <property type="entry name" value="HUPs"/>
    <property type="match status" value="1"/>
</dbReference>
<dbReference type="PATRIC" id="fig|291169.3.peg.1944"/>
<keyword evidence="4 8" id="KW-0819">tRNA processing</keyword>
<dbReference type="Gene3D" id="1.20.59.20">
    <property type="match status" value="1"/>
</dbReference>
<feature type="domain" description="Lysidine-tRNA(Ile) synthetase C-terminal" evidence="9">
    <location>
        <begin position="337"/>
        <end position="410"/>
    </location>
</feature>
<dbReference type="InterPro" id="IPR015262">
    <property type="entry name" value="tRNA_Ile_lys_synt_subst-bd"/>
</dbReference>
<evidence type="ECO:0000256" key="6">
    <source>
        <dbReference type="ARBA" id="ARBA00022840"/>
    </source>
</evidence>
<reference evidence="10 11" key="1">
    <citation type="submission" date="2016-07" db="EMBL/GenBank/DDBJ databases">
        <title>Draft Genome Sequence of Methylophaga muralis Bur 1.</title>
        <authorList>
            <person name="Vasilenko O.V."/>
            <person name="Doronina N.V."/>
            <person name="Shmareva M.N."/>
            <person name="Tarlachkov S.V."/>
            <person name="Mustakhimov I."/>
            <person name="Trotsenko Y.A."/>
        </authorList>
    </citation>
    <scope>NUCLEOTIDE SEQUENCE [LARGE SCALE GENOMIC DNA]</scope>
    <source>
        <strain evidence="10 11">Bur 1</strain>
    </source>
</reference>
<comment type="subcellular location">
    <subcellularLocation>
        <location evidence="1 8">Cytoplasm</location>
    </subcellularLocation>
</comment>
<comment type="function">
    <text evidence="8">Ligates lysine onto the cytidine present at position 34 of the AUA codon-specific tRNA(Ile) that contains the anticodon CAU, in an ATP-dependent manner. Cytidine is converted to lysidine, thus changing the amino acid specificity of the tRNA from methionine to isoleucine.</text>
</comment>
<dbReference type="AlphaFoldDB" id="A0A1E3GQP4"/>
<evidence type="ECO:0000256" key="5">
    <source>
        <dbReference type="ARBA" id="ARBA00022741"/>
    </source>
</evidence>
<evidence type="ECO:0000313" key="10">
    <source>
        <dbReference type="EMBL" id="ODN66369.1"/>
    </source>
</evidence>
<dbReference type="Pfam" id="PF01171">
    <property type="entry name" value="ATP_bind_3"/>
    <property type="match status" value="1"/>
</dbReference>
<comment type="caution">
    <text evidence="8">Lacks conserved residue(s) required for the propagation of feature annotation.</text>
</comment>
<dbReference type="InterPro" id="IPR012795">
    <property type="entry name" value="tRNA_Ile_lys_synt_N"/>
</dbReference>
<dbReference type="PANTHER" id="PTHR43033">
    <property type="entry name" value="TRNA(ILE)-LYSIDINE SYNTHASE-RELATED"/>
    <property type="match status" value="1"/>
</dbReference>
<dbReference type="GO" id="GO:0005524">
    <property type="term" value="F:ATP binding"/>
    <property type="evidence" value="ECO:0007669"/>
    <property type="project" value="UniProtKB-KW"/>
</dbReference>
<protein>
    <recommendedName>
        <fullName evidence="8">tRNA(Ile)-lysidine synthase</fullName>
        <ecNumber evidence="8">6.3.4.19</ecNumber>
    </recommendedName>
    <alternativeName>
        <fullName evidence="8">tRNA(Ile)-2-lysyl-cytidine synthase</fullName>
    </alternativeName>
    <alternativeName>
        <fullName evidence="8">tRNA(Ile)-lysidine synthetase</fullName>
    </alternativeName>
</protein>
<evidence type="ECO:0000256" key="4">
    <source>
        <dbReference type="ARBA" id="ARBA00022694"/>
    </source>
</evidence>
<sequence length="419" mass="47899">MDSHVLLHLLAQHRSQFPHTIQVVHVDHQLQSQSADWAEHCQKIAESLQLPFHSLKVNVTDIRQSGLESAARSARYDAIAKLINDDGILLTGQHLQDQAETLMLQLLRGAGNRGLGAMKAMSVWQTMRIVRPLLAISREDLLEYANAHQLQWIEDPSNQNTEINRNYLRHQVWPLLQNRWPAINQNLARSAQNLQESQTLLDELAQEDLLKLEADLQDGSLSIDKLLMLSEPRQRNVLRFFMAKLNMALPSRINLQRILDEVCLAAIDAQPQVIWHEYVARRYQNRLYLNSSLLLSPICSSEQINNQLPRLLDGQHRLVWKTEQGKGIRAELFSAGLTLKNRQGGEKIQLAGKAHHQTLKKLFQHWQIPTWQRDSIPLLFADQQLVAIVGYGCAEIAKPQSDQTGWVPMIERICQGDFD</sequence>
<comment type="caution">
    <text evidence="10">The sequence shown here is derived from an EMBL/GenBank/DDBJ whole genome shotgun (WGS) entry which is preliminary data.</text>
</comment>
<dbReference type="GO" id="GO:0032267">
    <property type="term" value="F:tRNA(Ile)-lysidine synthase activity"/>
    <property type="evidence" value="ECO:0007669"/>
    <property type="project" value="UniProtKB-EC"/>
</dbReference>
<dbReference type="CDD" id="cd01992">
    <property type="entry name" value="TilS_N"/>
    <property type="match status" value="1"/>
</dbReference>
<dbReference type="SUPFAM" id="SSF52402">
    <property type="entry name" value="Adenine nucleotide alpha hydrolases-like"/>
    <property type="match status" value="1"/>
</dbReference>
<organism evidence="10 11">
    <name type="scientific">Methylophaga muralis</name>
    <dbReference type="NCBI Taxonomy" id="291169"/>
    <lineage>
        <taxon>Bacteria</taxon>
        <taxon>Pseudomonadati</taxon>
        <taxon>Pseudomonadota</taxon>
        <taxon>Gammaproteobacteria</taxon>
        <taxon>Thiotrichales</taxon>
        <taxon>Piscirickettsiaceae</taxon>
        <taxon>Methylophaga</taxon>
    </lineage>
</organism>
<dbReference type="GO" id="GO:0006400">
    <property type="term" value="P:tRNA modification"/>
    <property type="evidence" value="ECO:0007669"/>
    <property type="project" value="UniProtKB-UniRule"/>
</dbReference>
<comment type="similarity">
    <text evidence="8">Belongs to the tRNA(Ile)-lysidine synthase family.</text>
</comment>
<comment type="catalytic activity">
    <reaction evidence="7 8">
        <text>cytidine(34) in tRNA(Ile2) + L-lysine + ATP = lysidine(34) in tRNA(Ile2) + AMP + diphosphate + H(+)</text>
        <dbReference type="Rhea" id="RHEA:43744"/>
        <dbReference type="Rhea" id="RHEA-COMP:10625"/>
        <dbReference type="Rhea" id="RHEA-COMP:10670"/>
        <dbReference type="ChEBI" id="CHEBI:15378"/>
        <dbReference type="ChEBI" id="CHEBI:30616"/>
        <dbReference type="ChEBI" id="CHEBI:32551"/>
        <dbReference type="ChEBI" id="CHEBI:33019"/>
        <dbReference type="ChEBI" id="CHEBI:82748"/>
        <dbReference type="ChEBI" id="CHEBI:83665"/>
        <dbReference type="ChEBI" id="CHEBI:456215"/>
        <dbReference type="EC" id="6.3.4.19"/>
    </reaction>
</comment>
<dbReference type="EMBL" id="MCRI01000021">
    <property type="protein sequence ID" value="ODN66369.1"/>
    <property type="molecule type" value="Genomic_DNA"/>
</dbReference>
<dbReference type="SUPFAM" id="SSF56037">
    <property type="entry name" value="PheT/TilS domain"/>
    <property type="match status" value="1"/>
</dbReference>
<dbReference type="HAMAP" id="MF_01161">
    <property type="entry name" value="tRNA_Ile_lys_synt"/>
    <property type="match status" value="1"/>
</dbReference>
<gene>
    <name evidence="8 10" type="primary">tilS</name>
    <name evidence="10" type="ORF">A9E74_01936</name>
</gene>
<keyword evidence="5" id="KW-0547">Nucleotide-binding</keyword>
<evidence type="ECO:0000256" key="7">
    <source>
        <dbReference type="ARBA" id="ARBA00048539"/>
    </source>
</evidence>
<evidence type="ECO:0000313" key="11">
    <source>
        <dbReference type="Proteomes" id="UP000094379"/>
    </source>
</evidence>
<accession>A0A1E3GQP4</accession>
<evidence type="ECO:0000259" key="9">
    <source>
        <dbReference type="SMART" id="SM00977"/>
    </source>
</evidence>
<dbReference type="Pfam" id="PF09179">
    <property type="entry name" value="TilS"/>
    <property type="match status" value="1"/>
</dbReference>
<dbReference type="SUPFAM" id="SSF82829">
    <property type="entry name" value="MesJ substrate recognition domain-like"/>
    <property type="match status" value="1"/>
</dbReference>
<dbReference type="Proteomes" id="UP000094379">
    <property type="component" value="Unassembled WGS sequence"/>
</dbReference>
<evidence type="ECO:0000256" key="3">
    <source>
        <dbReference type="ARBA" id="ARBA00022598"/>
    </source>
</evidence>
<keyword evidence="2 8" id="KW-0963">Cytoplasm</keyword>